<sequence length="474" mass="53504">MATIGLEVHVQLTSLKTKLFCSCPSDYRDKPPNTNVCPVCLGLPGALPILNERAVEMAVSLCLALKGKVSEKMVFARKHYFYPDLPKGFQISQFTKLGSSPICTGGYIPINVDGKEKVVRIRRVQLEEDPGRLVWPQGFASRYVLVDYNRSGVALLEIVTEPDMESPREARAFLEKLRSVLEHLGICDCSLEGAMRADANVSVPGGERVEVKNIGSPKEVEKALTFEIVRQTTLIKQGGKVERETRHWDSSKRVTIPSRSKEFEADYRYMPEPNIPPYYVSEEMIERIRMELPELPDERAERFVKEYKVSEYLAKVLTSSKKLADTFEEVAKTVGDPIRVANFLVVEYLRWVKELGMDIGEGLNAGYLKELFNMVDKGEITWKQAKEIVFPEVLKTGKRPKAIAKEKGLRAIKDVSEIEKIVEKVIKSNPKAVEDAKRNEKAINFLVGQVLKATKGRADPKLVREMIKEKISKS</sequence>
<dbReference type="STRING" id="940295.EYM_01715"/>
<evidence type="ECO:0000256" key="10">
    <source>
        <dbReference type="ARBA" id="ARBA00047913"/>
    </source>
</evidence>
<evidence type="ECO:0000256" key="3">
    <source>
        <dbReference type="ARBA" id="ARBA00016923"/>
    </source>
</evidence>
<comment type="function">
    <text evidence="8 11">Allows the formation of correctly charged Asn-tRNA(Asn) or Gln-tRNA(Gln) through the transamidation of misacylated Asp-tRNA(Asn) or Glu-tRNA(Gln) in organisms which lack either or both of asparaginyl-tRNA or glutaminyl-tRNA synthetases. The reaction takes place in the presence of glutamine and ATP through an activated phospho-Asp-tRNA(Asn) or phospho-Glu-tRNA(Gln).</text>
</comment>
<feature type="domain" description="Asn/Gln amidotransferase" evidence="12">
    <location>
        <begin position="325"/>
        <end position="471"/>
    </location>
</feature>
<dbReference type="GO" id="GO:0005524">
    <property type="term" value="F:ATP binding"/>
    <property type="evidence" value="ECO:0007669"/>
    <property type="project" value="UniProtKB-KW"/>
</dbReference>
<protein>
    <recommendedName>
        <fullName evidence="3 11">Aspartyl/glutamyl-tRNA(Asn/Gln) amidotransferase subunit B</fullName>
        <shortName evidence="11">Asp/Glu-ADT subunit B</shortName>
        <ecNumber evidence="11">6.3.5.-</ecNumber>
    </recommendedName>
</protein>
<dbReference type="PANTHER" id="PTHR11659">
    <property type="entry name" value="GLUTAMYL-TRNA GLN AMIDOTRANSFERASE SUBUNIT B MITOCHONDRIAL AND PROKARYOTIC PET112-RELATED"/>
    <property type="match status" value="1"/>
</dbReference>
<evidence type="ECO:0000313" key="13">
    <source>
        <dbReference type="EMBL" id="ALU11502.1"/>
    </source>
</evidence>
<keyword evidence="5 11" id="KW-0547">Nucleotide-binding</keyword>
<dbReference type="InterPro" id="IPR017959">
    <property type="entry name" value="Asn/Gln-tRNA_amidoTrfase_suB/E"/>
</dbReference>
<gene>
    <name evidence="11" type="primary">gatB</name>
    <name evidence="13" type="ORF">EYM_01715</name>
</gene>
<dbReference type="GO" id="GO:0070681">
    <property type="term" value="P:glutaminyl-tRNAGln biosynthesis via transamidation"/>
    <property type="evidence" value="ECO:0007669"/>
    <property type="project" value="TreeGrafter"/>
</dbReference>
<organism evidence="13 14">
    <name type="scientific">Ignicoccus islandicus DSM 13165</name>
    <dbReference type="NCBI Taxonomy" id="940295"/>
    <lineage>
        <taxon>Archaea</taxon>
        <taxon>Thermoproteota</taxon>
        <taxon>Thermoprotei</taxon>
        <taxon>Desulfurococcales</taxon>
        <taxon>Desulfurococcaceae</taxon>
        <taxon>Ignicoccus</taxon>
    </lineage>
</organism>
<evidence type="ECO:0000256" key="6">
    <source>
        <dbReference type="ARBA" id="ARBA00022840"/>
    </source>
</evidence>
<evidence type="ECO:0000256" key="1">
    <source>
        <dbReference type="ARBA" id="ARBA00005306"/>
    </source>
</evidence>
<evidence type="ECO:0000256" key="11">
    <source>
        <dbReference type="HAMAP-Rule" id="MF_00121"/>
    </source>
</evidence>
<dbReference type="EC" id="6.3.5.-" evidence="11"/>
<dbReference type="InterPro" id="IPR023168">
    <property type="entry name" value="GatB_Yqey_C_2"/>
</dbReference>
<proteinExistence type="inferred from homology"/>
<dbReference type="InterPro" id="IPR017958">
    <property type="entry name" value="Gln-tRNA_amidoTrfase_suB_CS"/>
</dbReference>
<dbReference type="NCBIfam" id="NF004014">
    <property type="entry name" value="PRK05477.1-4"/>
    <property type="match status" value="1"/>
</dbReference>
<dbReference type="KEGG" id="iis:EYM_01715"/>
<keyword evidence="7 11" id="KW-0648">Protein biosynthesis</keyword>
<evidence type="ECO:0000256" key="8">
    <source>
        <dbReference type="ARBA" id="ARBA00024799"/>
    </source>
</evidence>
<comment type="subunit">
    <text evidence="2 11">Heterotrimer of A, B and C subunits.</text>
</comment>
<comment type="catalytic activity">
    <reaction evidence="10 11">
        <text>L-glutamyl-tRNA(Gln) + L-glutamine + ATP + H2O = L-glutaminyl-tRNA(Gln) + L-glutamate + ADP + phosphate + H(+)</text>
        <dbReference type="Rhea" id="RHEA:17521"/>
        <dbReference type="Rhea" id="RHEA-COMP:9681"/>
        <dbReference type="Rhea" id="RHEA-COMP:9684"/>
        <dbReference type="ChEBI" id="CHEBI:15377"/>
        <dbReference type="ChEBI" id="CHEBI:15378"/>
        <dbReference type="ChEBI" id="CHEBI:29985"/>
        <dbReference type="ChEBI" id="CHEBI:30616"/>
        <dbReference type="ChEBI" id="CHEBI:43474"/>
        <dbReference type="ChEBI" id="CHEBI:58359"/>
        <dbReference type="ChEBI" id="CHEBI:78520"/>
        <dbReference type="ChEBI" id="CHEBI:78521"/>
        <dbReference type="ChEBI" id="CHEBI:456216"/>
    </reaction>
</comment>
<comment type="catalytic activity">
    <reaction evidence="9 11">
        <text>L-aspartyl-tRNA(Asn) + L-glutamine + ATP + H2O = L-asparaginyl-tRNA(Asn) + L-glutamate + ADP + phosphate + 2 H(+)</text>
        <dbReference type="Rhea" id="RHEA:14513"/>
        <dbReference type="Rhea" id="RHEA-COMP:9674"/>
        <dbReference type="Rhea" id="RHEA-COMP:9677"/>
        <dbReference type="ChEBI" id="CHEBI:15377"/>
        <dbReference type="ChEBI" id="CHEBI:15378"/>
        <dbReference type="ChEBI" id="CHEBI:29985"/>
        <dbReference type="ChEBI" id="CHEBI:30616"/>
        <dbReference type="ChEBI" id="CHEBI:43474"/>
        <dbReference type="ChEBI" id="CHEBI:58359"/>
        <dbReference type="ChEBI" id="CHEBI:78515"/>
        <dbReference type="ChEBI" id="CHEBI:78516"/>
        <dbReference type="ChEBI" id="CHEBI:456216"/>
    </reaction>
</comment>
<dbReference type="GO" id="GO:0016740">
    <property type="term" value="F:transferase activity"/>
    <property type="evidence" value="ECO:0007669"/>
    <property type="project" value="UniProtKB-KW"/>
</dbReference>
<dbReference type="NCBIfam" id="TIGR00133">
    <property type="entry name" value="gatB"/>
    <property type="match status" value="1"/>
</dbReference>
<evidence type="ECO:0000256" key="9">
    <source>
        <dbReference type="ARBA" id="ARBA00047380"/>
    </source>
</evidence>
<dbReference type="FunFam" id="1.10.10.410:FF:000001">
    <property type="entry name" value="Aspartyl/glutamyl-tRNA(Asn/Gln) amidotransferase subunit B"/>
    <property type="match status" value="1"/>
</dbReference>
<evidence type="ECO:0000313" key="14">
    <source>
        <dbReference type="Proteomes" id="UP000060778"/>
    </source>
</evidence>
<name>A0A0U3E7Z7_9CREN</name>
<evidence type="ECO:0000256" key="5">
    <source>
        <dbReference type="ARBA" id="ARBA00022741"/>
    </source>
</evidence>
<dbReference type="SUPFAM" id="SSF89095">
    <property type="entry name" value="GatB/YqeY motif"/>
    <property type="match status" value="1"/>
</dbReference>
<evidence type="ECO:0000259" key="12">
    <source>
        <dbReference type="SMART" id="SM00845"/>
    </source>
</evidence>
<dbReference type="InterPro" id="IPR018027">
    <property type="entry name" value="Asn/Gln_amidotransferase"/>
</dbReference>
<dbReference type="RefSeq" id="WP_075049381.1">
    <property type="nucleotide sequence ID" value="NZ_CP006867.1"/>
</dbReference>
<dbReference type="Pfam" id="PF02637">
    <property type="entry name" value="GatB_Yqey"/>
    <property type="match status" value="1"/>
</dbReference>
<dbReference type="SMART" id="SM00845">
    <property type="entry name" value="GatB_Yqey"/>
    <property type="match status" value="1"/>
</dbReference>
<dbReference type="AlphaFoldDB" id="A0A0U3E7Z7"/>
<dbReference type="Proteomes" id="UP000060778">
    <property type="component" value="Chromosome"/>
</dbReference>
<dbReference type="InterPro" id="IPR003789">
    <property type="entry name" value="Asn/Gln_tRNA_amidoTrase-B-like"/>
</dbReference>
<keyword evidence="14" id="KW-1185">Reference proteome</keyword>
<dbReference type="PROSITE" id="PS01234">
    <property type="entry name" value="GATB"/>
    <property type="match status" value="1"/>
</dbReference>
<evidence type="ECO:0000256" key="7">
    <source>
        <dbReference type="ARBA" id="ARBA00022917"/>
    </source>
</evidence>
<dbReference type="GO" id="GO:0050566">
    <property type="term" value="F:asparaginyl-tRNA synthase (glutamine-hydrolyzing) activity"/>
    <property type="evidence" value="ECO:0007669"/>
    <property type="project" value="RHEA"/>
</dbReference>
<evidence type="ECO:0000256" key="4">
    <source>
        <dbReference type="ARBA" id="ARBA00022598"/>
    </source>
</evidence>
<evidence type="ECO:0000256" key="2">
    <source>
        <dbReference type="ARBA" id="ARBA00011123"/>
    </source>
</evidence>
<dbReference type="NCBIfam" id="NF004012">
    <property type="entry name" value="PRK05477.1-2"/>
    <property type="match status" value="1"/>
</dbReference>
<dbReference type="PATRIC" id="fig|940295.4.peg.336"/>
<dbReference type="HAMAP" id="MF_00121">
    <property type="entry name" value="GatB"/>
    <property type="match status" value="1"/>
</dbReference>
<dbReference type="InterPro" id="IPR014746">
    <property type="entry name" value="Gln_synth/guanido_kin_cat_dom"/>
</dbReference>
<dbReference type="Pfam" id="PF02934">
    <property type="entry name" value="GatB_N"/>
    <property type="match status" value="1"/>
</dbReference>
<dbReference type="EMBL" id="CP006867">
    <property type="protein sequence ID" value="ALU11502.1"/>
    <property type="molecule type" value="Genomic_DNA"/>
</dbReference>
<comment type="similarity">
    <text evidence="1 11">Belongs to the GatB/GatE family. GatB subfamily.</text>
</comment>
<keyword evidence="4 11" id="KW-0436">Ligase</keyword>
<dbReference type="GO" id="GO:0050567">
    <property type="term" value="F:glutaminyl-tRNA synthase (glutamine-hydrolyzing) activity"/>
    <property type="evidence" value="ECO:0007669"/>
    <property type="project" value="UniProtKB-UniRule"/>
</dbReference>
<dbReference type="Gene3D" id="1.10.150.380">
    <property type="entry name" value="GatB domain, N-terminal subdomain"/>
    <property type="match status" value="1"/>
</dbReference>
<dbReference type="PANTHER" id="PTHR11659:SF0">
    <property type="entry name" value="GLUTAMYL-TRNA(GLN) AMIDOTRANSFERASE SUBUNIT B, MITOCHONDRIAL"/>
    <property type="match status" value="1"/>
</dbReference>
<keyword evidence="13" id="KW-0808">Transferase</keyword>
<dbReference type="GeneID" id="30679750"/>
<dbReference type="InterPro" id="IPR004413">
    <property type="entry name" value="GatB"/>
</dbReference>
<reference evidence="13 14" key="1">
    <citation type="submission" date="2013-11" db="EMBL/GenBank/DDBJ databases">
        <title>Comparative genomics of Ignicoccus.</title>
        <authorList>
            <person name="Podar M."/>
        </authorList>
    </citation>
    <scope>NUCLEOTIDE SEQUENCE [LARGE SCALE GENOMIC DNA]</scope>
    <source>
        <strain evidence="13 14">DSM 13165</strain>
    </source>
</reference>
<dbReference type="InterPro" id="IPR042114">
    <property type="entry name" value="GatB_C_1"/>
</dbReference>
<keyword evidence="6 11" id="KW-0067">ATP-binding</keyword>
<dbReference type="Gene3D" id="1.10.10.410">
    <property type="match status" value="1"/>
</dbReference>
<dbReference type="InterPro" id="IPR006075">
    <property type="entry name" value="Asn/Gln-tRNA_Trfase_suB/E_cat"/>
</dbReference>
<accession>A0A0U3E7Z7</accession>
<dbReference type="SUPFAM" id="SSF55931">
    <property type="entry name" value="Glutamine synthetase/guanido kinase"/>
    <property type="match status" value="1"/>
</dbReference>
<dbReference type="GO" id="GO:0006412">
    <property type="term" value="P:translation"/>
    <property type="evidence" value="ECO:0007669"/>
    <property type="project" value="UniProtKB-UniRule"/>
</dbReference>